<dbReference type="GO" id="GO:0016989">
    <property type="term" value="F:sigma factor antagonist activity"/>
    <property type="evidence" value="ECO:0007669"/>
    <property type="project" value="TreeGrafter"/>
</dbReference>
<accession>A0A256G8G5</accession>
<dbReference type="InterPro" id="IPR018764">
    <property type="entry name" value="RskA_C"/>
</dbReference>
<name>A0A256G8G5_9HYPH</name>
<sequence>MHGMIRSFDNIEELADEYVLGLLDADETAQVEDEIANNEALKRAVASSRERFLPLDSSVTPMHVEERVWRAVQSRLSDDPAVSTTFVRSANDNRNSVNRWRVAALSAAAASILLAIGLGWSLNRTVDPIVIAVLLDDAGSVQAIVEDFGNENARVRLLNHVTIPAGKAIQVWTLPSQEMGPVSLGLLEGGQSTQLKGPDLPKPRGEQLYELTLEPAGGSPIGRPTGPILSKGYAKIPL</sequence>
<dbReference type="GO" id="GO:0005886">
    <property type="term" value="C:plasma membrane"/>
    <property type="evidence" value="ECO:0007669"/>
    <property type="project" value="InterPro"/>
</dbReference>
<dbReference type="InterPro" id="IPR051474">
    <property type="entry name" value="Anti-sigma-K/W_factor"/>
</dbReference>
<gene>
    <name evidence="3" type="ORF">CEV34_3419</name>
</gene>
<evidence type="ECO:0000313" key="3">
    <source>
        <dbReference type="EMBL" id="OYR23415.1"/>
    </source>
</evidence>
<dbReference type="GeneID" id="93111761"/>
<dbReference type="PANTHER" id="PTHR37461:SF1">
    <property type="entry name" value="ANTI-SIGMA-K FACTOR RSKA"/>
    <property type="match status" value="1"/>
</dbReference>
<dbReference type="GO" id="GO:0006417">
    <property type="term" value="P:regulation of translation"/>
    <property type="evidence" value="ECO:0007669"/>
    <property type="project" value="TreeGrafter"/>
</dbReference>
<keyword evidence="1" id="KW-0472">Membrane</keyword>
<keyword evidence="1" id="KW-1133">Transmembrane helix</keyword>
<dbReference type="PANTHER" id="PTHR37461">
    <property type="entry name" value="ANTI-SIGMA-K FACTOR RSKA"/>
    <property type="match status" value="1"/>
</dbReference>
<evidence type="ECO:0000313" key="4">
    <source>
        <dbReference type="Proteomes" id="UP000216188"/>
    </source>
</evidence>
<organism evidence="3 4">
    <name type="scientific">Brucella pseudogrignonensis</name>
    <dbReference type="NCBI Taxonomy" id="419475"/>
    <lineage>
        <taxon>Bacteria</taxon>
        <taxon>Pseudomonadati</taxon>
        <taxon>Pseudomonadota</taxon>
        <taxon>Alphaproteobacteria</taxon>
        <taxon>Hyphomicrobiales</taxon>
        <taxon>Brucellaceae</taxon>
        <taxon>Brucella/Ochrobactrum group</taxon>
        <taxon>Brucella</taxon>
    </lineage>
</organism>
<comment type="caution">
    <text evidence="3">The sequence shown here is derived from an EMBL/GenBank/DDBJ whole genome shotgun (WGS) entry which is preliminary data.</text>
</comment>
<reference evidence="3 4" key="1">
    <citation type="submission" date="2017-07" db="EMBL/GenBank/DDBJ databases">
        <title>Phylogenetic study on the rhizospheric bacterium Ochrobactrum sp. A44.</title>
        <authorList>
            <person name="Krzyzanowska D.M."/>
            <person name="Ossowicki A."/>
            <person name="Rajewska M."/>
            <person name="Maciag T."/>
            <person name="Kaczynski Z."/>
            <person name="Czerwicka M."/>
            <person name="Jafra S."/>
        </authorList>
    </citation>
    <scope>NUCLEOTIDE SEQUENCE [LARGE SCALE GENOMIC DNA]</scope>
    <source>
        <strain evidence="3 4">CCUG 30717</strain>
    </source>
</reference>
<dbReference type="Pfam" id="PF10099">
    <property type="entry name" value="RskA_C"/>
    <property type="match status" value="1"/>
</dbReference>
<evidence type="ECO:0000259" key="2">
    <source>
        <dbReference type="Pfam" id="PF10099"/>
    </source>
</evidence>
<keyword evidence="4" id="KW-1185">Reference proteome</keyword>
<proteinExistence type="predicted"/>
<dbReference type="RefSeq" id="WP_094544034.1">
    <property type="nucleotide sequence ID" value="NZ_CAXURC020000003.1"/>
</dbReference>
<evidence type="ECO:0000256" key="1">
    <source>
        <dbReference type="SAM" id="Phobius"/>
    </source>
</evidence>
<feature type="transmembrane region" description="Helical" evidence="1">
    <location>
        <begin position="102"/>
        <end position="122"/>
    </location>
</feature>
<protein>
    <submittedName>
        <fullName evidence="3">Anti-sigma-K factor rskA family protein</fullName>
    </submittedName>
</protein>
<dbReference type="Proteomes" id="UP000216188">
    <property type="component" value="Unassembled WGS sequence"/>
</dbReference>
<dbReference type="STRING" id="419475.A8A54_23005"/>
<dbReference type="AlphaFoldDB" id="A0A256G8G5"/>
<keyword evidence="1" id="KW-0812">Transmembrane</keyword>
<feature type="domain" description="Anti-sigma K factor RskA C-terminal" evidence="2">
    <location>
        <begin position="105"/>
        <end position="228"/>
    </location>
</feature>
<dbReference type="EMBL" id="NNRM01000039">
    <property type="protein sequence ID" value="OYR23415.1"/>
    <property type="molecule type" value="Genomic_DNA"/>
</dbReference>